<evidence type="ECO:0000259" key="1">
    <source>
        <dbReference type="Pfam" id="PF03372"/>
    </source>
</evidence>
<comment type="caution">
    <text evidence="2">The sequence shown here is derived from an EMBL/GenBank/DDBJ whole genome shotgun (WGS) entry which is preliminary data.</text>
</comment>
<reference evidence="2 3" key="1">
    <citation type="journal article" date="2020" name="Biotechnol. Biofuels">
        <title>New insights from the biogas microbiome by comprehensive genome-resolved metagenomics of nearly 1600 species originating from multiple anaerobic digesters.</title>
        <authorList>
            <person name="Campanaro S."/>
            <person name="Treu L."/>
            <person name="Rodriguez-R L.M."/>
            <person name="Kovalovszki A."/>
            <person name="Ziels R.M."/>
            <person name="Maus I."/>
            <person name="Zhu X."/>
            <person name="Kougias P.G."/>
            <person name="Basile A."/>
            <person name="Luo G."/>
            <person name="Schluter A."/>
            <person name="Konstantinidis K.T."/>
            <person name="Angelidaki I."/>
        </authorList>
    </citation>
    <scope>NUCLEOTIDE SEQUENCE [LARGE SCALE GENOMIC DNA]</scope>
    <source>
        <strain evidence="2">AS05jafATM_89</strain>
    </source>
</reference>
<dbReference type="AlphaFoldDB" id="A0A832R985"/>
<evidence type="ECO:0000313" key="3">
    <source>
        <dbReference type="Proteomes" id="UP000576550"/>
    </source>
</evidence>
<dbReference type="GO" id="GO:0000175">
    <property type="term" value="F:3'-5'-RNA exonuclease activity"/>
    <property type="evidence" value="ECO:0007669"/>
    <property type="project" value="TreeGrafter"/>
</dbReference>
<dbReference type="Proteomes" id="UP000576550">
    <property type="component" value="Unassembled WGS sequence"/>
</dbReference>
<gene>
    <name evidence="2" type="ORF">GX533_02845</name>
</gene>
<evidence type="ECO:0000313" key="2">
    <source>
        <dbReference type="EMBL" id="HHX99585.1"/>
    </source>
</evidence>
<dbReference type="InterPro" id="IPR036691">
    <property type="entry name" value="Endo/exonu/phosph_ase_sf"/>
</dbReference>
<dbReference type="InterPro" id="IPR050410">
    <property type="entry name" value="CCR4/nocturin_mRNA_transcr"/>
</dbReference>
<dbReference type="SUPFAM" id="SSF56219">
    <property type="entry name" value="DNase I-like"/>
    <property type="match status" value="1"/>
</dbReference>
<dbReference type="InterPro" id="IPR005135">
    <property type="entry name" value="Endo/exonuclease/phosphatase"/>
</dbReference>
<dbReference type="PANTHER" id="PTHR12121:SF31">
    <property type="entry name" value="FAMILY PROTEIN, PUTATIVE, EXPRESSED-RELATED"/>
    <property type="match status" value="1"/>
</dbReference>
<name>A0A832R985_9BACT</name>
<dbReference type="PANTHER" id="PTHR12121">
    <property type="entry name" value="CARBON CATABOLITE REPRESSOR PROTEIN 4"/>
    <property type="match status" value="1"/>
</dbReference>
<protein>
    <recommendedName>
        <fullName evidence="1">Endonuclease/exonuclease/phosphatase domain-containing protein</fullName>
    </recommendedName>
</protein>
<accession>A0A832R985</accession>
<dbReference type="Gene3D" id="3.60.10.10">
    <property type="entry name" value="Endonuclease/exonuclease/phosphatase"/>
    <property type="match status" value="1"/>
</dbReference>
<dbReference type="EMBL" id="DUTP01000005">
    <property type="protein sequence ID" value="HHX99585.1"/>
    <property type="molecule type" value="Genomic_DNA"/>
</dbReference>
<dbReference type="Pfam" id="PF03372">
    <property type="entry name" value="Exo_endo_phos"/>
    <property type="match status" value="1"/>
</dbReference>
<proteinExistence type="predicted"/>
<sequence>MKLLTQNIYCVTTWDSKKDTLLKAYKEINPDILCLQELICGKTNSSEEVNDIEKTLNTTGYFTDTFEYMPNQGIFVKNKDVDVIQKFRLNHSNLYKDGTLDSHPRVVVAMLLGIEGKELLVINLHLSKFKHFRYQNWEEVMFWLKKSGLIKKNILVVGDFNSYDKDDVHKTVEKSGFKNAWEEVNKEKCISYNSSKWWSKNYPNHPVSKMAHERKISWDDNCIDFIFYKGNIKINSVELLDLVPEGTDHRGLILDFSL</sequence>
<organism evidence="2 3">
    <name type="scientific">Candidatus Dojkabacteria bacterium</name>
    <dbReference type="NCBI Taxonomy" id="2099670"/>
    <lineage>
        <taxon>Bacteria</taxon>
        <taxon>Candidatus Dojkabacteria</taxon>
    </lineage>
</organism>
<feature type="domain" description="Endonuclease/exonuclease/phosphatase" evidence="1">
    <location>
        <begin position="4"/>
        <end position="249"/>
    </location>
</feature>